<dbReference type="PANTHER" id="PTHR43798">
    <property type="entry name" value="MONOACYLGLYCEROL LIPASE"/>
    <property type="match status" value="1"/>
</dbReference>
<name>A0A501PI86_9PROT</name>
<dbReference type="InterPro" id="IPR000073">
    <property type="entry name" value="AB_hydrolase_1"/>
</dbReference>
<dbReference type="GO" id="GO:0046464">
    <property type="term" value="P:acylglycerol catabolic process"/>
    <property type="evidence" value="ECO:0007669"/>
    <property type="project" value="TreeGrafter"/>
</dbReference>
<dbReference type="EMBL" id="VFIY01000008">
    <property type="protein sequence ID" value="TPD60180.1"/>
    <property type="molecule type" value="Genomic_DNA"/>
</dbReference>
<comment type="caution">
    <text evidence="2">The sequence shown here is derived from an EMBL/GenBank/DDBJ whole genome shotgun (WGS) entry which is preliminary data.</text>
</comment>
<evidence type="ECO:0000313" key="2">
    <source>
        <dbReference type="EMBL" id="TPD60180.1"/>
    </source>
</evidence>
<dbReference type="SUPFAM" id="SSF53474">
    <property type="entry name" value="alpha/beta-Hydrolases"/>
    <property type="match status" value="1"/>
</dbReference>
<evidence type="ECO:0000313" key="3">
    <source>
        <dbReference type="Proteomes" id="UP000319148"/>
    </source>
</evidence>
<sequence>MENNPEIGQKIETCGYLTNYHDAGEGDVVILLHGSGAGVSGWANWRGMIPLLSTRFRVIVPDLVGFGYTETPGDFEFDFMSSWIDQIVALMDGLGLEKAHLVGNSFGGSLSMWLASQYPDRFGRLVLMGPGGWPLEVNSELEELWGYTPSVENMKRIMDIMAYDRGLVTDELAELRYRATIRPGAQETFERVFPVPRQRWLDAQVLSVAQLQNITHETLLIHGRDDIVVSPEVSLNLHRHIRNSQLHMFGNCGHWTQIEHAARFNQLVQNFLDEE</sequence>
<proteinExistence type="predicted"/>
<dbReference type="OrthoDB" id="8680283at2"/>
<feature type="domain" description="AB hydrolase-1" evidence="1">
    <location>
        <begin position="28"/>
        <end position="261"/>
    </location>
</feature>
<keyword evidence="3" id="KW-1185">Reference proteome</keyword>
<accession>A0A501PI86</accession>
<dbReference type="Pfam" id="PF00561">
    <property type="entry name" value="Abhydrolase_1"/>
    <property type="match status" value="1"/>
</dbReference>
<dbReference type="InterPro" id="IPR029058">
    <property type="entry name" value="AB_hydrolase_fold"/>
</dbReference>
<evidence type="ECO:0000259" key="1">
    <source>
        <dbReference type="Pfam" id="PF00561"/>
    </source>
</evidence>
<protein>
    <submittedName>
        <fullName evidence="2">Alpha/beta fold hydrolase</fullName>
    </submittedName>
</protein>
<dbReference type="Gene3D" id="3.40.50.1820">
    <property type="entry name" value="alpha/beta hydrolase"/>
    <property type="match status" value="1"/>
</dbReference>
<dbReference type="AlphaFoldDB" id="A0A501PI86"/>
<dbReference type="RefSeq" id="WP_139940590.1">
    <property type="nucleotide sequence ID" value="NZ_JBHSYP010000027.1"/>
</dbReference>
<dbReference type="GO" id="GO:0016020">
    <property type="term" value="C:membrane"/>
    <property type="evidence" value="ECO:0007669"/>
    <property type="project" value="TreeGrafter"/>
</dbReference>
<dbReference type="PANTHER" id="PTHR43798:SF33">
    <property type="entry name" value="HYDROLASE, PUTATIVE (AFU_ORTHOLOGUE AFUA_2G14860)-RELATED"/>
    <property type="match status" value="1"/>
</dbReference>
<dbReference type="PRINTS" id="PR00111">
    <property type="entry name" value="ABHYDROLASE"/>
</dbReference>
<gene>
    <name evidence="2" type="ORF">FIV46_08980</name>
</gene>
<dbReference type="GO" id="GO:0047372">
    <property type="term" value="F:monoacylglycerol lipase activity"/>
    <property type="evidence" value="ECO:0007669"/>
    <property type="project" value="TreeGrafter"/>
</dbReference>
<reference evidence="3" key="1">
    <citation type="submission" date="2019-06" db="EMBL/GenBank/DDBJ databases">
        <title>The complete genome of Emcibacter congregatus ZYLT.</title>
        <authorList>
            <person name="Zhao Z."/>
        </authorList>
    </citation>
    <scope>NUCLEOTIDE SEQUENCE [LARGE SCALE GENOMIC DNA]</scope>
    <source>
        <strain evidence="3">MCCC 1A06723</strain>
    </source>
</reference>
<dbReference type="InterPro" id="IPR050266">
    <property type="entry name" value="AB_hydrolase_sf"/>
</dbReference>
<organism evidence="2 3">
    <name type="scientific">Emcibacter nanhaiensis</name>
    <dbReference type="NCBI Taxonomy" id="1505037"/>
    <lineage>
        <taxon>Bacteria</taxon>
        <taxon>Pseudomonadati</taxon>
        <taxon>Pseudomonadota</taxon>
        <taxon>Alphaproteobacteria</taxon>
        <taxon>Emcibacterales</taxon>
        <taxon>Emcibacteraceae</taxon>
        <taxon>Emcibacter</taxon>
    </lineage>
</organism>
<dbReference type="Proteomes" id="UP000319148">
    <property type="component" value="Unassembled WGS sequence"/>
</dbReference>
<keyword evidence="2" id="KW-0378">Hydrolase</keyword>